<dbReference type="PANTHER" id="PTHR48005:SF88">
    <property type="entry name" value="PROTEIN KINASE DOMAIN-CONTAINING PROTEIN"/>
    <property type="match status" value="1"/>
</dbReference>
<evidence type="ECO:0000256" key="5">
    <source>
        <dbReference type="ARBA" id="ARBA00022679"/>
    </source>
</evidence>
<keyword evidence="3" id="KW-0723">Serine/threonine-protein kinase</keyword>
<gene>
    <name evidence="16" type="ORF">RND81_05G118200</name>
</gene>
<dbReference type="GO" id="GO:0004674">
    <property type="term" value="F:protein serine/threonine kinase activity"/>
    <property type="evidence" value="ECO:0007669"/>
    <property type="project" value="UniProtKB-KW"/>
</dbReference>
<dbReference type="Pfam" id="PF00560">
    <property type="entry name" value="LRR_1"/>
    <property type="match status" value="2"/>
</dbReference>
<keyword evidence="9" id="KW-0418">Kinase</keyword>
<evidence type="ECO:0000313" key="16">
    <source>
        <dbReference type="EMBL" id="KAK9725044.1"/>
    </source>
</evidence>
<dbReference type="AlphaFoldDB" id="A0AAW1KZZ6"/>
<dbReference type="InterPro" id="IPR008271">
    <property type="entry name" value="Ser/Thr_kinase_AS"/>
</dbReference>
<dbReference type="PROSITE" id="PS00108">
    <property type="entry name" value="PROTEIN_KINASE_ST"/>
    <property type="match status" value="1"/>
</dbReference>
<dbReference type="SUPFAM" id="SSF52058">
    <property type="entry name" value="L domain-like"/>
    <property type="match status" value="1"/>
</dbReference>
<dbReference type="InterPro" id="IPR051420">
    <property type="entry name" value="Ser_Thr_Kinases_DiverseReg"/>
</dbReference>
<evidence type="ECO:0000256" key="7">
    <source>
        <dbReference type="ARBA" id="ARBA00022737"/>
    </source>
</evidence>
<dbReference type="Gene3D" id="1.10.510.10">
    <property type="entry name" value="Transferase(Phosphotransferase) domain 1"/>
    <property type="match status" value="1"/>
</dbReference>
<dbReference type="GO" id="GO:0016020">
    <property type="term" value="C:membrane"/>
    <property type="evidence" value="ECO:0007669"/>
    <property type="project" value="UniProtKB-SubCell"/>
</dbReference>
<evidence type="ECO:0000313" key="17">
    <source>
        <dbReference type="Proteomes" id="UP001443914"/>
    </source>
</evidence>
<keyword evidence="7" id="KW-0677">Repeat</keyword>
<evidence type="ECO:0000256" key="4">
    <source>
        <dbReference type="ARBA" id="ARBA00022614"/>
    </source>
</evidence>
<comment type="catalytic activity">
    <reaction evidence="13">
        <text>L-threonyl-[protein] + ATP = O-phospho-L-threonyl-[protein] + ADP + H(+)</text>
        <dbReference type="Rhea" id="RHEA:46608"/>
        <dbReference type="Rhea" id="RHEA-COMP:11060"/>
        <dbReference type="Rhea" id="RHEA-COMP:11605"/>
        <dbReference type="ChEBI" id="CHEBI:15378"/>
        <dbReference type="ChEBI" id="CHEBI:30013"/>
        <dbReference type="ChEBI" id="CHEBI:30616"/>
        <dbReference type="ChEBI" id="CHEBI:61977"/>
        <dbReference type="ChEBI" id="CHEBI:456216"/>
        <dbReference type="EC" id="2.7.11.1"/>
    </reaction>
</comment>
<dbReference type="EC" id="2.7.11.1" evidence="2"/>
<evidence type="ECO:0000256" key="14">
    <source>
        <dbReference type="ARBA" id="ARBA00048679"/>
    </source>
</evidence>
<dbReference type="InterPro" id="IPR011009">
    <property type="entry name" value="Kinase-like_dom_sf"/>
</dbReference>
<reference evidence="16" key="1">
    <citation type="submission" date="2024-03" db="EMBL/GenBank/DDBJ databases">
        <title>WGS assembly of Saponaria officinalis var. Norfolk2.</title>
        <authorList>
            <person name="Jenkins J."/>
            <person name="Shu S."/>
            <person name="Grimwood J."/>
            <person name="Barry K."/>
            <person name="Goodstein D."/>
            <person name="Schmutz J."/>
            <person name="Leebens-Mack J."/>
            <person name="Osbourn A."/>
        </authorList>
    </citation>
    <scope>NUCLEOTIDE SEQUENCE [LARGE SCALE GENOMIC DNA]</scope>
    <source>
        <strain evidence="16">JIC</strain>
    </source>
</reference>
<evidence type="ECO:0000256" key="9">
    <source>
        <dbReference type="ARBA" id="ARBA00022777"/>
    </source>
</evidence>
<keyword evidence="5" id="KW-0808">Transferase</keyword>
<dbReference type="PROSITE" id="PS50011">
    <property type="entry name" value="PROTEIN_KINASE_DOM"/>
    <property type="match status" value="1"/>
</dbReference>
<dbReference type="SUPFAM" id="SSF56112">
    <property type="entry name" value="Protein kinase-like (PK-like)"/>
    <property type="match status" value="1"/>
</dbReference>
<dbReference type="Proteomes" id="UP001443914">
    <property type="component" value="Unassembled WGS sequence"/>
</dbReference>
<keyword evidence="11" id="KW-1133">Transmembrane helix</keyword>
<evidence type="ECO:0000256" key="10">
    <source>
        <dbReference type="ARBA" id="ARBA00022840"/>
    </source>
</evidence>
<dbReference type="PANTHER" id="PTHR48005">
    <property type="entry name" value="LEUCINE RICH REPEAT KINASE 2"/>
    <property type="match status" value="1"/>
</dbReference>
<dbReference type="InterPro" id="IPR001611">
    <property type="entry name" value="Leu-rich_rpt"/>
</dbReference>
<keyword evidence="6" id="KW-0812">Transmembrane</keyword>
<evidence type="ECO:0000256" key="8">
    <source>
        <dbReference type="ARBA" id="ARBA00022741"/>
    </source>
</evidence>
<keyword evidence="8" id="KW-0547">Nucleotide-binding</keyword>
<keyword evidence="10" id="KW-0067">ATP-binding</keyword>
<sequence>MTNLTWLGAGGNQLVGVLPPSIFNLSSLVLLEVLGNNFKGSLPPFTGLKFPQLQVLNLNANYFSGTLPIVAHAINYLHHEPQTPIVHCDLKPSNILLDQDMVAHVGDFGLAKFLARPPHPNQSSSIAIRGTVGYAAPGNGINISFETINNCMNALNSPLYLFLLISIS</sequence>
<feature type="domain" description="Protein kinase" evidence="15">
    <location>
        <begin position="1"/>
        <end position="168"/>
    </location>
</feature>
<proteinExistence type="predicted"/>
<dbReference type="Pfam" id="PF00069">
    <property type="entry name" value="Pkinase"/>
    <property type="match status" value="1"/>
</dbReference>
<evidence type="ECO:0000256" key="11">
    <source>
        <dbReference type="ARBA" id="ARBA00022989"/>
    </source>
</evidence>
<dbReference type="EMBL" id="JBDFQZ010000005">
    <property type="protein sequence ID" value="KAK9725044.1"/>
    <property type="molecule type" value="Genomic_DNA"/>
</dbReference>
<name>A0AAW1KZZ6_SAPOF</name>
<evidence type="ECO:0000259" key="15">
    <source>
        <dbReference type="PROSITE" id="PS50011"/>
    </source>
</evidence>
<comment type="catalytic activity">
    <reaction evidence="14">
        <text>L-seryl-[protein] + ATP = O-phospho-L-seryl-[protein] + ADP + H(+)</text>
        <dbReference type="Rhea" id="RHEA:17989"/>
        <dbReference type="Rhea" id="RHEA-COMP:9863"/>
        <dbReference type="Rhea" id="RHEA-COMP:11604"/>
        <dbReference type="ChEBI" id="CHEBI:15378"/>
        <dbReference type="ChEBI" id="CHEBI:29999"/>
        <dbReference type="ChEBI" id="CHEBI:30616"/>
        <dbReference type="ChEBI" id="CHEBI:83421"/>
        <dbReference type="ChEBI" id="CHEBI:456216"/>
        <dbReference type="EC" id="2.7.11.1"/>
    </reaction>
</comment>
<dbReference type="InterPro" id="IPR000719">
    <property type="entry name" value="Prot_kinase_dom"/>
</dbReference>
<organism evidence="16 17">
    <name type="scientific">Saponaria officinalis</name>
    <name type="common">Common soapwort</name>
    <name type="synonym">Lychnis saponaria</name>
    <dbReference type="NCBI Taxonomy" id="3572"/>
    <lineage>
        <taxon>Eukaryota</taxon>
        <taxon>Viridiplantae</taxon>
        <taxon>Streptophyta</taxon>
        <taxon>Embryophyta</taxon>
        <taxon>Tracheophyta</taxon>
        <taxon>Spermatophyta</taxon>
        <taxon>Magnoliopsida</taxon>
        <taxon>eudicotyledons</taxon>
        <taxon>Gunneridae</taxon>
        <taxon>Pentapetalae</taxon>
        <taxon>Caryophyllales</taxon>
        <taxon>Caryophyllaceae</taxon>
        <taxon>Caryophylleae</taxon>
        <taxon>Saponaria</taxon>
    </lineage>
</organism>
<accession>A0AAW1KZZ6</accession>
<evidence type="ECO:0000256" key="13">
    <source>
        <dbReference type="ARBA" id="ARBA00047899"/>
    </source>
</evidence>
<dbReference type="GO" id="GO:0005524">
    <property type="term" value="F:ATP binding"/>
    <property type="evidence" value="ECO:0007669"/>
    <property type="project" value="UniProtKB-KW"/>
</dbReference>
<evidence type="ECO:0000256" key="2">
    <source>
        <dbReference type="ARBA" id="ARBA00012513"/>
    </source>
</evidence>
<evidence type="ECO:0000256" key="6">
    <source>
        <dbReference type="ARBA" id="ARBA00022692"/>
    </source>
</evidence>
<evidence type="ECO:0000256" key="1">
    <source>
        <dbReference type="ARBA" id="ARBA00004370"/>
    </source>
</evidence>
<keyword evidence="4" id="KW-0433">Leucine-rich repeat</keyword>
<protein>
    <recommendedName>
        <fullName evidence="2">non-specific serine/threonine protein kinase</fullName>
        <ecNumber evidence="2">2.7.11.1</ecNumber>
    </recommendedName>
</protein>
<evidence type="ECO:0000256" key="12">
    <source>
        <dbReference type="ARBA" id="ARBA00023136"/>
    </source>
</evidence>
<keyword evidence="12" id="KW-0472">Membrane</keyword>
<evidence type="ECO:0000256" key="3">
    <source>
        <dbReference type="ARBA" id="ARBA00022527"/>
    </source>
</evidence>
<comment type="subcellular location">
    <subcellularLocation>
        <location evidence="1">Membrane</location>
    </subcellularLocation>
</comment>
<keyword evidence="17" id="KW-1185">Reference proteome</keyword>
<comment type="caution">
    <text evidence="16">The sequence shown here is derived from an EMBL/GenBank/DDBJ whole genome shotgun (WGS) entry which is preliminary data.</text>
</comment>